<dbReference type="Proteomes" id="UP000198717">
    <property type="component" value="Unassembled WGS sequence"/>
</dbReference>
<sequence length="210" mass="23095">MCETRGMKRHAPATERNREPLLAVLREVLPASGRVLEVASGTGQHAAWFARALPHLLWQPTDVDAESLESIEAWRTEEGPPNLLPPRRLDASAESWPETAADVILNVNMIHIAPWTACQGLMRGAGRVLPPGGLLVLYGPYFVEGRETAPSNLEFDASLRARNPTWGVRSLEAVTAEAALHGLERERVVDMPSNNLTVVFRKPRPPVSPH</sequence>
<dbReference type="Proteomes" id="UP000321224">
    <property type="component" value="Unassembled WGS sequence"/>
</dbReference>
<reference evidence="1 4" key="2">
    <citation type="submission" date="2019-07" db="EMBL/GenBank/DDBJ databases">
        <title>Whole genome shotgun sequence of Myxococcus virescens NBRC 100334.</title>
        <authorList>
            <person name="Hosoyama A."/>
            <person name="Uohara A."/>
            <person name="Ohji S."/>
            <person name="Ichikawa N."/>
        </authorList>
    </citation>
    <scope>NUCLEOTIDE SEQUENCE [LARGE SCALE GENOMIC DNA]</scope>
    <source>
        <strain evidence="1 4">NBRC 100334</strain>
    </source>
</reference>
<keyword evidence="1" id="KW-0808">Transferase</keyword>
<dbReference type="GO" id="GO:0008168">
    <property type="term" value="F:methyltransferase activity"/>
    <property type="evidence" value="ECO:0007669"/>
    <property type="project" value="UniProtKB-KW"/>
</dbReference>
<evidence type="ECO:0000313" key="2">
    <source>
        <dbReference type="EMBL" id="SDD48151.1"/>
    </source>
</evidence>
<dbReference type="AlphaFoldDB" id="A0A511HKX8"/>
<dbReference type="EMBL" id="BJVY01000044">
    <property type="protein sequence ID" value="GEL74233.1"/>
    <property type="molecule type" value="Genomic_DNA"/>
</dbReference>
<gene>
    <name evidence="1" type="ORF">MVI01_60170</name>
    <name evidence="2" type="ORF">SAMN04488504_1011051</name>
</gene>
<reference evidence="2 3" key="1">
    <citation type="submission" date="2016-10" db="EMBL/GenBank/DDBJ databases">
        <authorList>
            <person name="Varghese N."/>
            <person name="Submissions S."/>
        </authorList>
    </citation>
    <scope>NUCLEOTIDE SEQUENCE [LARGE SCALE GENOMIC DNA]</scope>
    <source>
        <strain evidence="2 3">DSM 2260</strain>
    </source>
</reference>
<keyword evidence="1" id="KW-0489">Methyltransferase</keyword>
<evidence type="ECO:0000313" key="1">
    <source>
        <dbReference type="EMBL" id="GEL74233.1"/>
    </source>
</evidence>
<dbReference type="InterPro" id="IPR010342">
    <property type="entry name" value="DUF938"/>
</dbReference>
<dbReference type="GO" id="GO:0032259">
    <property type="term" value="P:methylation"/>
    <property type="evidence" value="ECO:0007669"/>
    <property type="project" value="UniProtKB-KW"/>
</dbReference>
<evidence type="ECO:0000313" key="3">
    <source>
        <dbReference type="Proteomes" id="UP000198717"/>
    </source>
</evidence>
<dbReference type="Gene3D" id="3.40.50.150">
    <property type="entry name" value="Vaccinia Virus protein VP39"/>
    <property type="match status" value="1"/>
</dbReference>
<dbReference type="Pfam" id="PF06080">
    <property type="entry name" value="DUF938"/>
    <property type="match status" value="1"/>
</dbReference>
<keyword evidence="3" id="KW-1185">Reference proteome</keyword>
<comment type="caution">
    <text evidence="1">The sequence shown here is derived from an EMBL/GenBank/DDBJ whole genome shotgun (WGS) entry which is preliminary data.</text>
</comment>
<dbReference type="CDD" id="cd02440">
    <property type="entry name" value="AdoMet_MTases"/>
    <property type="match status" value="1"/>
</dbReference>
<name>A0A511HKX8_9BACT</name>
<organism evidence="1 4">
    <name type="scientific">Myxococcus virescens</name>
    <dbReference type="NCBI Taxonomy" id="83456"/>
    <lineage>
        <taxon>Bacteria</taxon>
        <taxon>Pseudomonadati</taxon>
        <taxon>Myxococcota</taxon>
        <taxon>Myxococcia</taxon>
        <taxon>Myxococcales</taxon>
        <taxon>Cystobacterineae</taxon>
        <taxon>Myxococcaceae</taxon>
        <taxon>Myxococcus</taxon>
    </lineage>
</organism>
<proteinExistence type="predicted"/>
<accession>A0A511HKX8</accession>
<dbReference type="PANTHER" id="PTHR20974">
    <property type="entry name" value="UPF0585 PROTEIN CG18661"/>
    <property type="match status" value="1"/>
</dbReference>
<dbReference type="InterPro" id="IPR029063">
    <property type="entry name" value="SAM-dependent_MTases_sf"/>
</dbReference>
<protein>
    <submittedName>
        <fullName evidence="1">SAM-dependent methyltransferase</fullName>
    </submittedName>
</protein>
<evidence type="ECO:0000313" key="4">
    <source>
        <dbReference type="Proteomes" id="UP000321224"/>
    </source>
</evidence>
<dbReference type="PANTHER" id="PTHR20974:SF0">
    <property type="entry name" value="UPF0585 PROTEIN CG18661"/>
    <property type="match status" value="1"/>
</dbReference>
<dbReference type="EMBL" id="FNAJ01000001">
    <property type="protein sequence ID" value="SDD48151.1"/>
    <property type="molecule type" value="Genomic_DNA"/>
</dbReference>
<dbReference type="SUPFAM" id="SSF53335">
    <property type="entry name" value="S-adenosyl-L-methionine-dependent methyltransferases"/>
    <property type="match status" value="1"/>
</dbReference>